<reference evidence="3 4" key="1">
    <citation type="journal article" date="2012" name="Genome Biol.">
        <title>Sequencing three crocodilian genomes to illuminate the evolution of archosaurs and amniotes.</title>
        <authorList>
            <person name="St John J.A."/>
            <person name="Braun E.L."/>
            <person name="Isberg S.R."/>
            <person name="Miles L.G."/>
            <person name="Chong A.Y."/>
            <person name="Gongora J."/>
            <person name="Dalzell P."/>
            <person name="Moran C."/>
            <person name="Bed'hom B."/>
            <person name="Abzhanov A."/>
            <person name="Burgess S.C."/>
            <person name="Cooksey A.M."/>
            <person name="Castoe T.A."/>
            <person name="Crawford N.G."/>
            <person name="Densmore L.D."/>
            <person name="Drew J.C."/>
            <person name="Edwards S.V."/>
            <person name="Faircloth B.C."/>
            <person name="Fujita M.K."/>
            <person name="Greenwold M.J."/>
            <person name="Hoffmann F.G."/>
            <person name="Howard J.M."/>
            <person name="Iguchi T."/>
            <person name="Janes D.E."/>
            <person name="Khan S.Y."/>
            <person name="Kohno S."/>
            <person name="de Koning A.J."/>
            <person name="Lance S.L."/>
            <person name="McCarthy F.M."/>
            <person name="McCormack J.E."/>
            <person name="Merchant M.E."/>
            <person name="Peterson D.G."/>
            <person name="Pollock D.D."/>
            <person name="Pourmand N."/>
            <person name="Raney B.J."/>
            <person name="Roessler K.A."/>
            <person name="Sanford J.R."/>
            <person name="Sawyer R.H."/>
            <person name="Schmidt C.J."/>
            <person name="Triplett E.W."/>
            <person name="Tuberville T.D."/>
            <person name="Venegas-Anaya M."/>
            <person name="Howard J.T."/>
            <person name="Jarvis E.D."/>
            <person name="Guillette L.J.Jr."/>
            <person name="Glenn T.C."/>
            <person name="Green R.E."/>
            <person name="Ray D.A."/>
        </authorList>
    </citation>
    <scope>NUCLEOTIDE SEQUENCE [LARGE SCALE GENOMIC DNA]</scope>
    <source>
        <strain evidence="3">KSC_2009_1</strain>
    </source>
</reference>
<dbReference type="InterPro" id="IPR050150">
    <property type="entry name" value="IgV_Light_Chain"/>
</dbReference>
<dbReference type="EMBL" id="AKHW03006885">
    <property type="protein sequence ID" value="KYO17649.1"/>
    <property type="molecule type" value="Genomic_DNA"/>
</dbReference>
<protein>
    <recommendedName>
        <fullName evidence="2">Ig-like domain-containing protein</fullName>
    </recommendedName>
</protein>
<proteinExistence type="predicted"/>
<dbReference type="InterPro" id="IPR003599">
    <property type="entry name" value="Ig_sub"/>
</dbReference>
<comment type="caution">
    <text evidence="3">The sequence shown here is derived from an EMBL/GenBank/DDBJ whole genome shotgun (WGS) entry which is preliminary data.</text>
</comment>
<dbReference type="STRING" id="8496.A0A151LZF6"/>
<feature type="domain" description="Ig-like" evidence="2">
    <location>
        <begin position="21"/>
        <end position="123"/>
    </location>
</feature>
<dbReference type="InterPro" id="IPR007110">
    <property type="entry name" value="Ig-like_dom"/>
</dbReference>
<sequence>MAWVPLLLVLLTHCSGSLSQPTLTQPPSKSVTLGNTVSLSCTLSSEHSNYYVHWYQQKQGQAPQFLWHSEGIKGNGVPDRFSISNSSAIRYLTITNVPGEDEAIYWCGADYKIGGTYGYVTVTQSDDELRQKPPLGSTGLCAP</sequence>
<gene>
    <name evidence="3" type="ORF">Y1Q_0022937</name>
</gene>
<evidence type="ECO:0000259" key="2">
    <source>
        <dbReference type="PROSITE" id="PS50835"/>
    </source>
</evidence>
<dbReference type="PANTHER" id="PTHR23267">
    <property type="entry name" value="IMMUNOGLOBULIN LIGHT CHAIN"/>
    <property type="match status" value="1"/>
</dbReference>
<keyword evidence="4" id="KW-1185">Reference proteome</keyword>
<name>A0A151LZF6_ALLMI</name>
<feature type="chain" id="PRO_5007584612" description="Ig-like domain-containing protein" evidence="1">
    <location>
        <begin position="20"/>
        <end position="143"/>
    </location>
</feature>
<dbReference type="SMART" id="SM00409">
    <property type="entry name" value="IG"/>
    <property type="match status" value="1"/>
</dbReference>
<dbReference type="AlphaFoldDB" id="A0A151LZF6"/>
<evidence type="ECO:0000313" key="3">
    <source>
        <dbReference type="EMBL" id="KYO17649.1"/>
    </source>
</evidence>
<dbReference type="InterPro" id="IPR013783">
    <property type="entry name" value="Ig-like_fold"/>
</dbReference>
<feature type="signal peptide" evidence="1">
    <location>
        <begin position="1"/>
        <end position="19"/>
    </location>
</feature>
<dbReference type="Proteomes" id="UP000050525">
    <property type="component" value="Unassembled WGS sequence"/>
</dbReference>
<dbReference type="Gene3D" id="2.60.40.10">
    <property type="entry name" value="Immunoglobulins"/>
    <property type="match status" value="1"/>
</dbReference>
<keyword evidence="1" id="KW-0732">Signal</keyword>
<evidence type="ECO:0000313" key="4">
    <source>
        <dbReference type="Proteomes" id="UP000050525"/>
    </source>
</evidence>
<organism evidence="3 4">
    <name type="scientific">Alligator mississippiensis</name>
    <name type="common">American alligator</name>
    <dbReference type="NCBI Taxonomy" id="8496"/>
    <lineage>
        <taxon>Eukaryota</taxon>
        <taxon>Metazoa</taxon>
        <taxon>Chordata</taxon>
        <taxon>Craniata</taxon>
        <taxon>Vertebrata</taxon>
        <taxon>Euteleostomi</taxon>
        <taxon>Archelosauria</taxon>
        <taxon>Archosauria</taxon>
        <taxon>Crocodylia</taxon>
        <taxon>Alligatoridae</taxon>
        <taxon>Alligatorinae</taxon>
        <taxon>Alligator</taxon>
    </lineage>
</organism>
<dbReference type="Pfam" id="PF07686">
    <property type="entry name" value="V-set"/>
    <property type="match status" value="1"/>
</dbReference>
<evidence type="ECO:0000256" key="1">
    <source>
        <dbReference type="SAM" id="SignalP"/>
    </source>
</evidence>
<dbReference type="SUPFAM" id="SSF48726">
    <property type="entry name" value="Immunoglobulin"/>
    <property type="match status" value="1"/>
</dbReference>
<accession>A0A151LZF6</accession>
<dbReference type="InterPro" id="IPR036179">
    <property type="entry name" value="Ig-like_dom_sf"/>
</dbReference>
<dbReference type="SMART" id="SM00406">
    <property type="entry name" value="IGv"/>
    <property type="match status" value="1"/>
</dbReference>
<dbReference type="InterPro" id="IPR013106">
    <property type="entry name" value="Ig_V-set"/>
</dbReference>
<dbReference type="PROSITE" id="PS50835">
    <property type="entry name" value="IG_LIKE"/>
    <property type="match status" value="1"/>
</dbReference>